<organism evidence="1 2">
    <name type="scientific">Crocosphaera subtropica (strain ATCC 51142 / BH68)</name>
    <name type="common">Cyanothece sp. (strain ATCC 51142)</name>
    <dbReference type="NCBI Taxonomy" id="43989"/>
    <lineage>
        <taxon>Bacteria</taxon>
        <taxon>Bacillati</taxon>
        <taxon>Cyanobacteriota</taxon>
        <taxon>Cyanophyceae</taxon>
        <taxon>Oscillatoriophycideae</taxon>
        <taxon>Chroococcales</taxon>
        <taxon>Aphanothecaceae</taxon>
        <taxon>Crocosphaera</taxon>
        <taxon>Crocosphaera subtropica</taxon>
    </lineage>
</organism>
<protein>
    <submittedName>
        <fullName evidence="1">Uncharacterized protein</fullName>
    </submittedName>
</protein>
<keyword evidence="2" id="KW-1185">Reference proteome</keyword>
<sequence length="31" mass="3409">MGEVSQESLGNPIIVTIVVRSLNFSMILVYV</sequence>
<dbReference type="KEGG" id="cyt:cce_1540"/>
<dbReference type="EMBL" id="CP000806">
    <property type="protein sequence ID" value="ACB50890.1"/>
    <property type="molecule type" value="Genomic_DNA"/>
</dbReference>
<dbReference type="AlphaFoldDB" id="B1WXE6"/>
<dbReference type="HOGENOM" id="CLU_3396066_0_0_3"/>
<name>B1WXE6_CROS5</name>
<gene>
    <name evidence="1" type="ordered locus">cce_1540</name>
</gene>
<reference evidence="1 2" key="1">
    <citation type="journal article" date="2008" name="Proc. Natl. Acad. Sci. U.S.A.">
        <title>The genome of Cyanothece 51142, a unicellular diazotrophic cyanobacterium important in the marine nitrogen cycle.</title>
        <authorList>
            <person name="Welsh E.A."/>
            <person name="Liberton M."/>
            <person name="Stoeckel J."/>
            <person name="Loh T."/>
            <person name="Elvitigala T."/>
            <person name="Wang C."/>
            <person name="Wollam A."/>
            <person name="Fulton R.S."/>
            <person name="Clifton S.W."/>
            <person name="Jacobs J.M."/>
            <person name="Aurora R."/>
            <person name="Ghosh B.K."/>
            <person name="Sherman L.A."/>
            <person name="Smith R.D."/>
            <person name="Wilson R.K."/>
            <person name="Pakrasi H.B."/>
        </authorList>
    </citation>
    <scope>NUCLEOTIDE SEQUENCE [LARGE SCALE GENOMIC DNA]</scope>
    <source>
        <strain evidence="2">ATCC 51142 / BH68</strain>
    </source>
</reference>
<evidence type="ECO:0000313" key="2">
    <source>
        <dbReference type="Proteomes" id="UP000001203"/>
    </source>
</evidence>
<dbReference type="STRING" id="43989.cce_1540"/>
<accession>B1WXE6</accession>
<evidence type="ECO:0000313" key="1">
    <source>
        <dbReference type="EMBL" id="ACB50890.1"/>
    </source>
</evidence>
<proteinExistence type="predicted"/>
<dbReference type="Proteomes" id="UP000001203">
    <property type="component" value="Chromosome circular"/>
</dbReference>